<keyword evidence="2" id="KW-1185">Reference proteome</keyword>
<sequence length="72" mass="7760">MKSISSKRIDIKEELLNTIYSYKNVALISVAAMMGGAGSAEAQVVIPSSTSTINLQTLSRDHLILTPLQRPS</sequence>
<gene>
    <name evidence="1" type="ORF">HED55_23190</name>
</gene>
<organism evidence="1 2">
    <name type="scientific">Brucella haematophila</name>
    <dbReference type="NCBI Taxonomy" id="419474"/>
    <lineage>
        <taxon>Bacteria</taxon>
        <taxon>Pseudomonadati</taxon>
        <taxon>Pseudomonadota</taxon>
        <taxon>Alphaproteobacteria</taxon>
        <taxon>Hyphomicrobiales</taxon>
        <taxon>Brucellaceae</taxon>
        <taxon>Brucella/Ochrobactrum group</taxon>
        <taxon>Brucella</taxon>
    </lineage>
</organism>
<reference evidence="1 2" key="1">
    <citation type="submission" date="2020-03" db="EMBL/GenBank/DDBJ databases">
        <title>Whole genome sequencing of clinical and environmental type strains of Ochrobactrum.</title>
        <authorList>
            <person name="Dharne M."/>
        </authorList>
    </citation>
    <scope>NUCLEOTIDE SEQUENCE [LARGE SCALE GENOMIC DNA]</scope>
    <source>
        <strain evidence="1 2">CIP 109452</strain>
    </source>
</reference>
<name>A0ABX1DUU8_9HYPH</name>
<accession>A0ABX1DUU8</accession>
<proteinExistence type="predicted"/>
<comment type="caution">
    <text evidence="1">The sequence shown here is derived from an EMBL/GenBank/DDBJ whole genome shotgun (WGS) entry which is preliminary data.</text>
</comment>
<dbReference type="EMBL" id="JAAVLN010000003">
    <property type="protein sequence ID" value="NKC05027.1"/>
    <property type="molecule type" value="Genomic_DNA"/>
</dbReference>
<dbReference type="Proteomes" id="UP000704467">
    <property type="component" value="Unassembled WGS sequence"/>
</dbReference>
<evidence type="ECO:0000313" key="1">
    <source>
        <dbReference type="EMBL" id="NKC05027.1"/>
    </source>
</evidence>
<protein>
    <submittedName>
        <fullName evidence="1">Uncharacterized protein</fullName>
    </submittedName>
</protein>
<evidence type="ECO:0000313" key="2">
    <source>
        <dbReference type="Proteomes" id="UP000704467"/>
    </source>
</evidence>